<sequence length="619" mass="70459">MHKNHKKRRRSVRLQRSVLSAALCALLLTSCAPASRAPQPTTAAPYEEETGADYEQLTENSLKEQQRFADLEESLFQDEISASRLDLHFLLKNPEGRGITKTDALIAPISMEAFLQTRNDQEELRKELSGFQTALLTDDQKLTLRILESLMNTEKKGEGLELYSQPLAPTIGTQAQLPMLLCEYAFYTRQDVEDYLNILEYLDTFYGQILSFEQEKADAGLMMSDTSIDHVMESCKSYLLVPGNNFMIDSFKERLNALPDLTDDAKKELCARNEAALEEHFVPAYKLLIDGLEKLKGTGTNEKGMCGYPDGKAYYQYLVYTATGTSYHSIDELMTATEQEISDNLQITSKLLSEHPELESMLDNYQYRQTEPTAIMEELKEQTLKDFPQLPECSYTLKDVPKALELSLSPAFYLTSPIDDSSQNVIYINRNPIYDNQPLYNTIAHEGYPGHLYQTVWFHTHCDSDLRKILSFSGYTEGWAAYVEALSYRLDNGLDPLLGELLEANSKATLGIHAYLDMAVNYLGWERKDVQKYLSSYFSDPESIADSMFETMVDNPANYLSYFIGSLEIRNMRETAELQLGDSFNTTKFHTFLLDMGNAPFDVIQAYFTTWLMNQKMGN</sequence>
<dbReference type="RefSeq" id="WP_349229427.1">
    <property type="nucleotide sequence ID" value="NZ_JBBMFJ010000016.1"/>
</dbReference>
<reference evidence="2 3" key="1">
    <citation type="submission" date="2024-03" db="EMBL/GenBank/DDBJ databases">
        <title>Human intestinal bacterial collection.</title>
        <authorList>
            <person name="Pauvert C."/>
            <person name="Hitch T.C.A."/>
            <person name="Clavel T."/>
        </authorList>
    </citation>
    <scope>NUCLEOTIDE SEQUENCE [LARGE SCALE GENOMIC DNA]</scope>
    <source>
        <strain evidence="2 3">CLA-AP-H27</strain>
    </source>
</reference>
<dbReference type="Proteomes" id="UP001437460">
    <property type="component" value="Unassembled WGS sequence"/>
</dbReference>
<accession>A0ABV1HLN8</accession>
<dbReference type="PROSITE" id="PS51257">
    <property type="entry name" value="PROKAR_LIPOPROTEIN"/>
    <property type="match status" value="1"/>
</dbReference>
<feature type="chain" id="PRO_5046474765" evidence="1">
    <location>
        <begin position="35"/>
        <end position="619"/>
    </location>
</feature>
<evidence type="ECO:0000313" key="3">
    <source>
        <dbReference type="Proteomes" id="UP001437460"/>
    </source>
</evidence>
<dbReference type="Pfam" id="PF05960">
    <property type="entry name" value="DUF885"/>
    <property type="match status" value="1"/>
</dbReference>
<dbReference type="PANTHER" id="PTHR33361">
    <property type="entry name" value="GLR0591 PROTEIN"/>
    <property type="match status" value="1"/>
</dbReference>
<keyword evidence="1" id="KW-0732">Signal</keyword>
<proteinExistence type="predicted"/>
<dbReference type="InterPro" id="IPR010281">
    <property type="entry name" value="DUF885"/>
</dbReference>
<comment type="caution">
    <text evidence="2">The sequence shown here is derived from an EMBL/GenBank/DDBJ whole genome shotgun (WGS) entry which is preliminary data.</text>
</comment>
<protein>
    <submittedName>
        <fullName evidence="2">DUF885 domain-containing protein</fullName>
    </submittedName>
</protein>
<gene>
    <name evidence="2" type="ORF">WMO41_08745</name>
</gene>
<dbReference type="PANTHER" id="PTHR33361:SF2">
    <property type="entry name" value="DUF885 DOMAIN-CONTAINING PROTEIN"/>
    <property type="match status" value="1"/>
</dbReference>
<name>A0ABV1HLN8_9FIRM</name>
<keyword evidence="3" id="KW-1185">Reference proteome</keyword>
<organism evidence="2 3">
    <name type="scientific">Ventrimonas faecis</name>
    <dbReference type="NCBI Taxonomy" id="3133170"/>
    <lineage>
        <taxon>Bacteria</taxon>
        <taxon>Bacillati</taxon>
        <taxon>Bacillota</taxon>
        <taxon>Clostridia</taxon>
        <taxon>Lachnospirales</taxon>
        <taxon>Lachnospiraceae</taxon>
        <taxon>Ventrimonas</taxon>
    </lineage>
</organism>
<feature type="signal peptide" evidence="1">
    <location>
        <begin position="1"/>
        <end position="34"/>
    </location>
</feature>
<evidence type="ECO:0000313" key="2">
    <source>
        <dbReference type="EMBL" id="MEQ2563245.1"/>
    </source>
</evidence>
<dbReference type="EMBL" id="JBBMFJ010000016">
    <property type="protein sequence ID" value="MEQ2563245.1"/>
    <property type="molecule type" value="Genomic_DNA"/>
</dbReference>
<evidence type="ECO:0000256" key="1">
    <source>
        <dbReference type="SAM" id="SignalP"/>
    </source>
</evidence>